<comment type="caution">
    <text evidence="1">The sequence shown here is derived from an EMBL/GenBank/DDBJ whole genome shotgun (WGS) entry which is preliminary data.</text>
</comment>
<sequence>MERICRRFLWHVPDEFHVSRVNSRALLFHWRVLAAMLCLGDESLRANFFNQRFIWRGGVTVKDLEQVLGGAVVTQASGTCPPESSVESGRVRVQVREVVVVPESGRVQLEVREVAVVPESGRVQLEVREVAVVPEYGRGPVGV</sequence>
<dbReference type="EMBL" id="JAIWYP010000003">
    <property type="protein sequence ID" value="KAH3858917.1"/>
    <property type="molecule type" value="Genomic_DNA"/>
</dbReference>
<evidence type="ECO:0000313" key="1">
    <source>
        <dbReference type="EMBL" id="KAH3858917.1"/>
    </source>
</evidence>
<dbReference type="Proteomes" id="UP000828390">
    <property type="component" value="Unassembled WGS sequence"/>
</dbReference>
<accession>A0A9D4R9U4</accession>
<proteinExistence type="predicted"/>
<name>A0A9D4R9U4_DREPO</name>
<keyword evidence="2" id="KW-1185">Reference proteome</keyword>
<protein>
    <submittedName>
        <fullName evidence="1">Uncharacterized protein</fullName>
    </submittedName>
</protein>
<reference evidence="1" key="1">
    <citation type="journal article" date="2019" name="bioRxiv">
        <title>The Genome of the Zebra Mussel, Dreissena polymorpha: A Resource for Invasive Species Research.</title>
        <authorList>
            <person name="McCartney M.A."/>
            <person name="Auch B."/>
            <person name="Kono T."/>
            <person name="Mallez S."/>
            <person name="Zhang Y."/>
            <person name="Obille A."/>
            <person name="Becker A."/>
            <person name="Abrahante J.E."/>
            <person name="Garbe J."/>
            <person name="Badalamenti J.P."/>
            <person name="Herman A."/>
            <person name="Mangelson H."/>
            <person name="Liachko I."/>
            <person name="Sullivan S."/>
            <person name="Sone E.D."/>
            <person name="Koren S."/>
            <person name="Silverstein K.A.T."/>
            <person name="Beckman K.B."/>
            <person name="Gohl D.M."/>
        </authorList>
    </citation>
    <scope>NUCLEOTIDE SEQUENCE</scope>
    <source>
        <strain evidence="1">Duluth1</strain>
        <tissue evidence="1">Whole animal</tissue>
    </source>
</reference>
<organism evidence="1 2">
    <name type="scientific">Dreissena polymorpha</name>
    <name type="common">Zebra mussel</name>
    <name type="synonym">Mytilus polymorpha</name>
    <dbReference type="NCBI Taxonomy" id="45954"/>
    <lineage>
        <taxon>Eukaryota</taxon>
        <taxon>Metazoa</taxon>
        <taxon>Spiralia</taxon>
        <taxon>Lophotrochozoa</taxon>
        <taxon>Mollusca</taxon>
        <taxon>Bivalvia</taxon>
        <taxon>Autobranchia</taxon>
        <taxon>Heteroconchia</taxon>
        <taxon>Euheterodonta</taxon>
        <taxon>Imparidentia</taxon>
        <taxon>Neoheterodontei</taxon>
        <taxon>Myida</taxon>
        <taxon>Dreissenoidea</taxon>
        <taxon>Dreissenidae</taxon>
        <taxon>Dreissena</taxon>
    </lineage>
</organism>
<dbReference type="AlphaFoldDB" id="A0A9D4R9U4"/>
<reference evidence="1" key="2">
    <citation type="submission" date="2020-11" db="EMBL/GenBank/DDBJ databases">
        <authorList>
            <person name="McCartney M.A."/>
            <person name="Auch B."/>
            <person name="Kono T."/>
            <person name="Mallez S."/>
            <person name="Becker A."/>
            <person name="Gohl D.M."/>
            <person name="Silverstein K.A.T."/>
            <person name="Koren S."/>
            <person name="Bechman K.B."/>
            <person name="Herman A."/>
            <person name="Abrahante J.E."/>
            <person name="Garbe J."/>
        </authorList>
    </citation>
    <scope>NUCLEOTIDE SEQUENCE</scope>
    <source>
        <strain evidence="1">Duluth1</strain>
        <tissue evidence="1">Whole animal</tissue>
    </source>
</reference>
<gene>
    <name evidence="1" type="ORF">DPMN_101561</name>
</gene>
<evidence type="ECO:0000313" key="2">
    <source>
        <dbReference type="Proteomes" id="UP000828390"/>
    </source>
</evidence>